<organism evidence="1 2">
    <name type="scientific">Araneus ventricosus</name>
    <name type="common">Orbweaver spider</name>
    <name type="synonym">Epeira ventricosa</name>
    <dbReference type="NCBI Taxonomy" id="182803"/>
    <lineage>
        <taxon>Eukaryota</taxon>
        <taxon>Metazoa</taxon>
        <taxon>Ecdysozoa</taxon>
        <taxon>Arthropoda</taxon>
        <taxon>Chelicerata</taxon>
        <taxon>Arachnida</taxon>
        <taxon>Araneae</taxon>
        <taxon>Araneomorphae</taxon>
        <taxon>Entelegynae</taxon>
        <taxon>Araneoidea</taxon>
        <taxon>Araneidae</taxon>
        <taxon>Araneus</taxon>
    </lineage>
</organism>
<protein>
    <submittedName>
        <fullName evidence="1">Uncharacterized protein</fullName>
    </submittedName>
</protein>
<gene>
    <name evidence="1" type="ORF">AVEN_130527_1</name>
</gene>
<accession>A0A4Y2EI41</accession>
<evidence type="ECO:0000313" key="2">
    <source>
        <dbReference type="Proteomes" id="UP000499080"/>
    </source>
</evidence>
<keyword evidence="2" id="KW-1185">Reference proteome</keyword>
<name>A0A4Y2EI41_ARAVE</name>
<sequence>MGKNDQEEHKTSNTPFSLSMRKRTARLNYHRFLRHSIALRDAIQRIYASDEKANDKKSLKMGKVELNRYRANSSELIIAPAVSHTLKTISILPRLYEASQKFLNFMRSATVNLFEEKWASRTGRTAHSSRRARCRRSRKNELGEESCFGW</sequence>
<dbReference type="Proteomes" id="UP000499080">
    <property type="component" value="Unassembled WGS sequence"/>
</dbReference>
<reference evidence="1 2" key="1">
    <citation type="journal article" date="2019" name="Sci. Rep.">
        <title>Orb-weaving spider Araneus ventricosus genome elucidates the spidroin gene catalogue.</title>
        <authorList>
            <person name="Kono N."/>
            <person name="Nakamura H."/>
            <person name="Ohtoshi R."/>
            <person name="Moran D.A.P."/>
            <person name="Shinohara A."/>
            <person name="Yoshida Y."/>
            <person name="Fujiwara M."/>
            <person name="Mori M."/>
            <person name="Tomita M."/>
            <person name="Arakawa K."/>
        </authorList>
    </citation>
    <scope>NUCLEOTIDE SEQUENCE [LARGE SCALE GENOMIC DNA]</scope>
</reference>
<dbReference type="EMBL" id="BGPR01000620">
    <property type="protein sequence ID" value="GBM28822.1"/>
    <property type="molecule type" value="Genomic_DNA"/>
</dbReference>
<evidence type="ECO:0000313" key="1">
    <source>
        <dbReference type="EMBL" id="GBM28822.1"/>
    </source>
</evidence>
<dbReference type="AlphaFoldDB" id="A0A4Y2EI41"/>
<proteinExistence type="predicted"/>
<comment type="caution">
    <text evidence="1">The sequence shown here is derived from an EMBL/GenBank/DDBJ whole genome shotgun (WGS) entry which is preliminary data.</text>
</comment>